<dbReference type="Proteomes" id="UP000678499">
    <property type="component" value="Unassembled WGS sequence"/>
</dbReference>
<dbReference type="Gene3D" id="3.40.720.10">
    <property type="entry name" value="Alkaline Phosphatase, subunit A"/>
    <property type="match status" value="1"/>
</dbReference>
<proteinExistence type="predicted"/>
<evidence type="ECO:0000313" key="2">
    <source>
        <dbReference type="EMBL" id="CAD7280040.1"/>
    </source>
</evidence>
<dbReference type="EMBL" id="OA883942">
    <property type="protein sequence ID" value="CAD7280040.1"/>
    <property type="molecule type" value="Genomic_DNA"/>
</dbReference>
<organism evidence="2">
    <name type="scientific">Notodromas monacha</name>
    <dbReference type="NCBI Taxonomy" id="399045"/>
    <lineage>
        <taxon>Eukaryota</taxon>
        <taxon>Metazoa</taxon>
        <taxon>Ecdysozoa</taxon>
        <taxon>Arthropoda</taxon>
        <taxon>Crustacea</taxon>
        <taxon>Oligostraca</taxon>
        <taxon>Ostracoda</taxon>
        <taxon>Podocopa</taxon>
        <taxon>Podocopida</taxon>
        <taxon>Cypridocopina</taxon>
        <taxon>Cypridoidea</taxon>
        <taxon>Cyprididae</taxon>
        <taxon>Notodromas</taxon>
    </lineage>
</organism>
<dbReference type="InterPro" id="IPR017850">
    <property type="entry name" value="Alkaline_phosphatase_core_sf"/>
</dbReference>
<dbReference type="InterPro" id="IPR004245">
    <property type="entry name" value="DUF229"/>
</dbReference>
<dbReference type="Pfam" id="PF14828">
    <property type="entry name" value="Amnionless"/>
    <property type="match status" value="1"/>
</dbReference>
<evidence type="ECO:0000313" key="3">
    <source>
        <dbReference type="Proteomes" id="UP000678499"/>
    </source>
</evidence>
<reference evidence="2" key="1">
    <citation type="submission" date="2020-11" db="EMBL/GenBank/DDBJ databases">
        <authorList>
            <person name="Tran Van P."/>
        </authorList>
    </citation>
    <scope>NUCLEOTIDE SEQUENCE</scope>
</reference>
<dbReference type="SUPFAM" id="SSF53649">
    <property type="entry name" value="Alkaline phosphatase-like"/>
    <property type="match status" value="1"/>
</dbReference>
<name>A0A7R9BR67_9CRUS</name>
<sequence length="1592" mass="177502">MCGDNMDVAMVDVPTVADVPDAGVLEVLLEESWQFELEEPILYLANVCAQHCTVGNQAWFICNPQIPMPGCALSDYWFQFAPAHLPAILHGSHGYGSHRSLPLCPSCRLIPDLHIGSVNGSLAPTGAAPFGLIPGSDQKNDAVLANVNPIRDGRNLALLVVSITRTYRVTSVTTTPVTSIAKCYRPTTIAICSKRKRDILVISGPEGAEEEMDAYFKQLQLQPGEAMEVVPVDLADEPVELSSSVDLVGEVSSSVYDTHGFDLDLANVRHRRLFRPQSFVSSTTLTTTSTFTSTFWGSTIETIAYQSKVEQHDHLSRRFCGKGMEQNAGTALQHSTSSSKFLRNMFKAVVTNLVFLATFVAVKGNEKTWRDSSRFDDANAWQNGVFPEPGDTVILPSWEAVFWPQNLVVNVDIVFPSTGAVVLTPGSSQVFSLGSHPLTSSSNNDHRVHNVSKRFPARQRPEQTDDWFDPRNWGYGFEFEGAVAGLNPVPEANRVPCTGDMIRFPGNATFRVNVSEDVRVGAVKLGAGDLFGTTDKFSDYRNTPLGLLQIQGPGKISLKTCRDPVSQPECTCQNARPEILRKICRYVPSSVCEAYSQYCTDPVRPVGSCCPVCGSIVTGALSITATQNWDLTLERIERIRNVELANDEHLNAFYAVTHDRALQLVVVHSEGDILAAETSARNIETFLRIESLIEASQIFAAELTASSGSASSALIGVFAFIFIIGIIFGSLVCVKKRRLFHLPPVVEHYVPDVDLGDWIASVERRFHSLRTREFDTGTVSWAKLRDGGGLLGAEELPDDSERVGVIGAVGGREPVSVSNPIFEAGFVDVPVSENIPPDAESSLSKKSPVSFDKAAGDSSEFSRSFDFIEDWSVQVNLNLDLKTCRPGIALFLIGTLIVSVLFFITDLSFNVGFPLMSEKPESFLPWLLSSTKTTKQKPEPEAAKNSGGVSEDFLSLRRISNDVSVACRHFEIPVWPKNREWHRRETMERFFDCKNNASHQPWVVMEKGGVARILQPGNVACNFTEIVFETDYEFLNTSSESPSEYYELVHSDTVKVQCKNTNNDTWSDVLLGVRKNERTSEIPEELKMTSNHSPVKNVIVWMFDAISRNAFTRNLPKTWAFMEKEANGVLFKGFNVHGFNSMPNIIPFWTGKLLSEWLPKHGETEVENLHERLVILDKFGKAGFVTAYYEDSQYNSGYDSYLIKDAGLRGFKKPPAHYYSRVFMKSRYKLKKDPGPLCIGNKSSNMVPSQLPVGQTMVTSHKPAGKCWLVQPPARAVLGLANPQPTELWYGHPILRVLGTKARGHPIAVVTQNTKNWVTIPQFGGLGIGKTKDCPGWWLDQPAFTSWLHAQDYIKELWELHENERKFFFINQVSYTHDSLTDVRMIDEEVRDFLKHWLSSIRNDTLVIVMSDHGNHLFKAINLRTVEGYFEQKMPLVYFMPPFWMNSVYPDKMSALKTNAAARLTTHMDLHETFLHLLNFSEERKPAKFGQSLFAEIPKSRTCSDVGIQPGFCACNSPKPIDVQVSEVKKWGEMVFEMINQKLHKALLQLPKISRKSENSTENSTADFLAPTDVCIEWSLVEVNQAWLITKG</sequence>
<feature type="transmembrane region" description="Helical" evidence="1">
    <location>
        <begin position="713"/>
        <end position="734"/>
    </location>
</feature>
<dbReference type="InterPro" id="IPR026112">
    <property type="entry name" value="AMN"/>
</dbReference>
<feature type="transmembrane region" description="Helical" evidence="1">
    <location>
        <begin position="888"/>
        <end position="909"/>
    </location>
</feature>
<evidence type="ECO:0000256" key="1">
    <source>
        <dbReference type="SAM" id="Phobius"/>
    </source>
</evidence>
<protein>
    <recommendedName>
        <fullName evidence="4">Protein amnionless</fullName>
    </recommendedName>
</protein>
<dbReference type="PANTHER" id="PTHR10974:SF1">
    <property type="entry name" value="FI08016P-RELATED"/>
    <property type="match status" value="1"/>
</dbReference>
<evidence type="ECO:0008006" key="4">
    <source>
        <dbReference type="Google" id="ProtNLM"/>
    </source>
</evidence>
<keyword evidence="3" id="KW-1185">Reference proteome</keyword>
<keyword evidence="1" id="KW-0812">Transmembrane</keyword>
<dbReference type="PANTHER" id="PTHR10974">
    <property type="entry name" value="FI08016P-RELATED"/>
    <property type="match status" value="1"/>
</dbReference>
<feature type="non-terminal residue" evidence="2">
    <location>
        <position position="1592"/>
    </location>
</feature>
<accession>A0A7R9BR67</accession>
<keyword evidence="1" id="KW-1133">Transmembrane helix</keyword>
<dbReference type="EMBL" id="CAJPEX010001905">
    <property type="protein sequence ID" value="CAG0920192.1"/>
    <property type="molecule type" value="Genomic_DNA"/>
</dbReference>
<gene>
    <name evidence="2" type="ORF">NMOB1V02_LOCUS7704</name>
</gene>
<dbReference type="Pfam" id="PF02995">
    <property type="entry name" value="DUF229"/>
    <property type="match status" value="2"/>
</dbReference>
<keyword evidence="1" id="KW-0472">Membrane</keyword>
<dbReference type="GO" id="GO:0005615">
    <property type="term" value="C:extracellular space"/>
    <property type="evidence" value="ECO:0007669"/>
    <property type="project" value="TreeGrafter"/>
</dbReference>
<dbReference type="OrthoDB" id="413313at2759"/>